<evidence type="ECO:0008006" key="3">
    <source>
        <dbReference type="Google" id="ProtNLM"/>
    </source>
</evidence>
<proteinExistence type="predicted"/>
<dbReference type="Proteomes" id="UP000276443">
    <property type="component" value="Unassembled WGS sequence"/>
</dbReference>
<keyword evidence="2" id="KW-1185">Reference proteome</keyword>
<gene>
    <name evidence="1" type="ORF">EDC24_0366</name>
</gene>
<dbReference type="Gene3D" id="3.30.70.100">
    <property type="match status" value="1"/>
</dbReference>
<name>A0A3N5BF26_9BACI</name>
<dbReference type="RefSeq" id="WP_124219193.1">
    <property type="nucleotide sequence ID" value="NZ_RKRF01000007.1"/>
</dbReference>
<reference evidence="1 2" key="1">
    <citation type="submission" date="2018-11" db="EMBL/GenBank/DDBJ databases">
        <title>Genomic Encyclopedia of Type Strains, Phase IV (KMG-IV): sequencing the most valuable type-strain genomes for metagenomic binning, comparative biology and taxonomic classification.</title>
        <authorList>
            <person name="Goeker M."/>
        </authorList>
    </citation>
    <scope>NUCLEOTIDE SEQUENCE [LARGE SCALE GENOMIC DNA]</scope>
    <source>
        <strain evidence="1 2">DSM 18090</strain>
    </source>
</reference>
<sequence length="106" mass="12955">MFVKVYKYHIQNDKVNEYISIQEKASEIYGKYLDFKTTYLQSKEDNTKWMEITKYKDEEEYQKSINLINEEEEIYELFKAFQSLLSSEKQEINEENFIEMKAMNQC</sequence>
<dbReference type="OrthoDB" id="2376332at2"/>
<evidence type="ECO:0000313" key="2">
    <source>
        <dbReference type="Proteomes" id="UP000276443"/>
    </source>
</evidence>
<evidence type="ECO:0000313" key="1">
    <source>
        <dbReference type="EMBL" id="RPF55489.1"/>
    </source>
</evidence>
<comment type="caution">
    <text evidence="1">The sequence shown here is derived from an EMBL/GenBank/DDBJ whole genome shotgun (WGS) entry which is preliminary data.</text>
</comment>
<accession>A0A3N5BF26</accession>
<dbReference type="AlphaFoldDB" id="A0A3N5BF26"/>
<organism evidence="1 2">
    <name type="scientific">Aquisalibacillus elongatus</name>
    <dbReference type="NCBI Taxonomy" id="485577"/>
    <lineage>
        <taxon>Bacteria</taxon>
        <taxon>Bacillati</taxon>
        <taxon>Bacillota</taxon>
        <taxon>Bacilli</taxon>
        <taxon>Bacillales</taxon>
        <taxon>Bacillaceae</taxon>
        <taxon>Aquisalibacillus</taxon>
    </lineage>
</organism>
<protein>
    <recommendedName>
        <fullName evidence="3">Antibiotic biosynthesis monooxygenase</fullName>
    </recommendedName>
</protein>
<dbReference type="EMBL" id="RKRF01000007">
    <property type="protein sequence ID" value="RPF55489.1"/>
    <property type="molecule type" value="Genomic_DNA"/>
</dbReference>